<dbReference type="Gene3D" id="1.10.150.20">
    <property type="entry name" value="5' to 3' exonuclease, C-terminal subdomain"/>
    <property type="match status" value="2"/>
</dbReference>
<evidence type="ECO:0000256" key="1">
    <source>
        <dbReference type="ARBA" id="ARBA00004067"/>
    </source>
</evidence>
<dbReference type="EC" id="6.5.1.2" evidence="2 14"/>
<feature type="binding site" evidence="14">
    <location>
        <position position="418"/>
    </location>
    <ligand>
        <name>Zn(2+)</name>
        <dbReference type="ChEBI" id="CHEBI:29105"/>
    </ligand>
</feature>
<feature type="binding site" evidence="14">
    <location>
        <position position="137"/>
    </location>
    <ligand>
        <name>NAD(+)</name>
        <dbReference type="ChEBI" id="CHEBI:57540"/>
    </ligand>
</feature>
<keyword evidence="6 14" id="KW-0479">Metal-binding</keyword>
<dbReference type="NCBIfam" id="NF005932">
    <property type="entry name" value="PRK07956.1"/>
    <property type="match status" value="1"/>
</dbReference>
<dbReference type="InterPro" id="IPR010994">
    <property type="entry name" value="RuvA_2-like"/>
</dbReference>
<dbReference type="Pfam" id="PF14520">
    <property type="entry name" value="HHH_5"/>
    <property type="match status" value="1"/>
</dbReference>
<dbReference type="GO" id="GO:0006281">
    <property type="term" value="P:DNA repair"/>
    <property type="evidence" value="ECO:0007669"/>
    <property type="project" value="UniProtKB-KW"/>
</dbReference>
<dbReference type="Proteomes" id="UP000229893">
    <property type="component" value="Unassembled WGS sequence"/>
</dbReference>
<dbReference type="PANTHER" id="PTHR23389:SF9">
    <property type="entry name" value="DNA LIGASE"/>
    <property type="match status" value="1"/>
</dbReference>
<dbReference type="InterPro" id="IPR013839">
    <property type="entry name" value="DNAligase_adenylation"/>
</dbReference>
<dbReference type="GO" id="GO:0003677">
    <property type="term" value="F:DNA binding"/>
    <property type="evidence" value="ECO:0007669"/>
    <property type="project" value="InterPro"/>
</dbReference>
<evidence type="ECO:0000259" key="17">
    <source>
        <dbReference type="PROSITE" id="PS50172"/>
    </source>
</evidence>
<evidence type="ECO:0000256" key="7">
    <source>
        <dbReference type="ARBA" id="ARBA00022763"/>
    </source>
</evidence>
<dbReference type="InterPro" id="IPR041663">
    <property type="entry name" value="DisA/LigA_HHH"/>
</dbReference>
<evidence type="ECO:0000256" key="14">
    <source>
        <dbReference type="HAMAP-Rule" id="MF_01588"/>
    </source>
</evidence>
<evidence type="ECO:0000256" key="15">
    <source>
        <dbReference type="RuleBase" id="RU000618"/>
    </source>
</evidence>
<feature type="active site" description="N6-AMP-lysine intermediate" evidence="14">
    <location>
        <position position="116"/>
    </location>
</feature>
<dbReference type="InterPro" id="IPR013840">
    <property type="entry name" value="DNAligase_N"/>
</dbReference>
<dbReference type="AlphaFoldDB" id="A0A2H0N8I2"/>
<dbReference type="InterPro" id="IPR012340">
    <property type="entry name" value="NA-bd_OB-fold"/>
</dbReference>
<dbReference type="Gene3D" id="2.40.50.140">
    <property type="entry name" value="Nucleic acid-binding proteins"/>
    <property type="match status" value="1"/>
</dbReference>
<protein>
    <recommendedName>
        <fullName evidence="3 14">DNA ligase</fullName>
        <ecNumber evidence="2 14">6.5.1.2</ecNumber>
    </recommendedName>
    <alternativeName>
        <fullName evidence="14">Polydeoxyribonucleotide synthase [NAD(+)]</fullName>
    </alternativeName>
</protein>
<comment type="function">
    <text evidence="1 14">DNA ligase that catalyzes the formation of phosphodiester linkages between 5'-phosphoryl and 3'-hydroxyl groups in double-stranded DNA using NAD as a coenzyme and as the energy source for the reaction. It is essential for DNA replication and repair of damaged DNA.</text>
</comment>
<evidence type="ECO:0000256" key="9">
    <source>
        <dbReference type="ARBA" id="ARBA00022842"/>
    </source>
</evidence>
<evidence type="ECO:0000256" key="4">
    <source>
        <dbReference type="ARBA" id="ARBA00022598"/>
    </source>
</evidence>
<comment type="cofactor">
    <cofactor evidence="14">
        <name>Mg(2+)</name>
        <dbReference type="ChEBI" id="CHEBI:18420"/>
    </cofactor>
    <cofactor evidence="14">
        <name>Mn(2+)</name>
        <dbReference type="ChEBI" id="CHEBI:29035"/>
    </cofactor>
</comment>
<comment type="similarity">
    <text evidence="13 14">Belongs to the NAD-dependent DNA ligase family. LigA subfamily.</text>
</comment>
<keyword evidence="11 14" id="KW-0234">DNA repair</keyword>
<dbReference type="InterPro" id="IPR001357">
    <property type="entry name" value="BRCT_dom"/>
</dbReference>
<dbReference type="Gene3D" id="3.40.50.10190">
    <property type="entry name" value="BRCT domain"/>
    <property type="match status" value="1"/>
</dbReference>
<dbReference type="GO" id="GO:0006260">
    <property type="term" value="P:DNA replication"/>
    <property type="evidence" value="ECO:0007669"/>
    <property type="project" value="UniProtKB-KW"/>
</dbReference>
<dbReference type="Gene3D" id="1.10.287.610">
    <property type="entry name" value="Helix hairpin bin"/>
    <property type="match status" value="1"/>
</dbReference>
<dbReference type="InterPro" id="IPR018239">
    <property type="entry name" value="DNA_ligase_AS"/>
</dbReference>
<proteinExistence type="inferred from homology"/>
<dbReference type="SUPFAM" id="SSF50249">
    <property type="entry name" value="Nucleic acid-binding proteins"/>
    <property type="match status" value="1"/>
</dbReference>
<evidence type="ECO:0000256" key="5">
    <source>
        <dbReference type="ARBA" id="ARBA00022705"/>
    </source>
</evidence>
<feature type="binding site" evidence="14">
    <location>
        <position position="402"/>
    </location>
    <ligand>
        <name>Zn(2+)</name>
        <dbReference type="ChEBI" id="CHEBI:29105"/>
    </ligand>
</feature>
<dbReference type="SMART" id="SM00292">
    <property type="entry name" value="BRCT"/>
    <property type="match status" value="1"/>
</dbReference>
<evidence type="ECO:0000256" key="16">
    <source>
        <dbReference type="SAM" id="Coils"/>
    </source>
</evidence>
<dbReference type="FunFam" id="3.30.470.30:FF:000001">
    <property type="entry name" value="DNA ligase"/>
    <property type="match status" value="1"/>
</dbReference>
<keyword evidence="4 14" id="KW-0436">Ligase</keyword>
<dbReference type="GO" id="GO:0005829">
    <property type="term" value="C:cytosol"/>
    <property type="evidence" value="ECO:0007669"/>
    <property type="project" value="TreeGrafter"/>
</dbReference>
<dbReference type="Pfam" id="PF03120">
    <property type="entry name" value="OB_DNA_ligase"/>
    <property type="match status" value="1"/>
</dbReference>
<dbReference type="CDD" id="cd17748">
    <property type="entry name" value="BRCT_DNA_ligase_like"/>
    <property type="match status" value="1"/>
</dbReference>
<dbReference type="Pfam" id="PF12826">
    <property type="entry name" value="HHH_2"/>
    <property type="match status" value="1"/>
</dbReference>
<dbReference type="InterPro" id="IPR036420">
    <property type="entry name" value="BRCT_dom_sf"/>
</dbReference>
<organism evidence="18 19">
    <name type="scientific">Candidatus Liptonbacteria bacterium CG11_big_fil_rev_8_21_14_0_20_35_14</name>
    <dbReference type="NCBI Taxonomy" id="1974634"/>
    <lineage>
        <taxon>Bacteria</taxon>
        <taxon>Candidatus Liptoniibacteriota</taxon>
    </lineage>
</organism>
<dbReference type="SMART" id="SM00278">
    <property type="entry name" value="HhH1"/>
    <property type="match status" value="2"/>
</dbReference>
<gene>
    <name evidence="14" type="primary">ligA</name>
    <name evidence="18" type="ORF">COV57_00325</name>
</gene>
<dbReference type="Pfam" id="PF01653">
    <property type="entry name" value="DNA_ligase_aden"/>
    <property type="match status" value="1"/>
</dbReference>
<evidence type="ECO:0000256" key="2">
    <source>
        <dbReference type="ARBA" id="ARBA00012722"/>
    </source>
</evidence>
<dbReference type="InterPro" id="IPR003583">
    <property type="entry name" value="Hlx-hairpin-Hlx_DNA-bd_motif"/>
</dbReference>
<keyword evidence="16" id="KW-0175">Coiled coil</keyword>
<sequence>MSKFEEKRKIEKLKEVIKYHRDLYHTYDKQEISDSALDALKKELVDLEKKYPEFITNDSPTQRVGGEPLKDFKKVNRESAMLSLNDVFSRDDFNDWIKRAESYLNKKIEGYYVELKMDGLAVELIYKKGVLVQGATRGDGKEGEDVTENLKTIESIPLKLKKKVDIVVRGEVFLSKKEFIKINNTQEKLGKKIYANPRNVAAGSVRQLDSKITASRRLSFFAYGMINSLTKNHKEEHKFLKSLGFLVEPNNLEVKNVEDVFKFRDRWEKEREKLNYEVDGVVVRVNDNNLFDKLGVVGKAPRGAVAYKFSPKEAITQVLDVRVQVGRTGVLTPVAVLKPVGLHGVTISHATLHNYDEIKRLGLKIGDTVIISRAGDVIPKIIKVLPEMRSGNEKEFKMPTKCPIGGSMVIKSGALYKCSDVKASLAEFLKHFVSRKTFDIRGLGRKNVVRFLKEGLIKDAADIFLLSKNDMAKLAGFGELSASNIVEEIKEKKEIDLPKFILSLGILHVGEETSYLLSKNIKTKKIMNPVYVMESIVNLSMEDLQSINDIGPVVAESIFEWWRDNNNLDFIKKLDKVGVAVKDVNVASQKLKGKTFVLTGTLSFMSRDEIKDIIRGLGGNLSSVVSSKTDYVVAGESPGSKYNKARDLSVIILNEEEFKKMIL</sequence>
<comment type="caution">
    <text evidence="14">Lacks conserved residue(s) required for the propagation of feature annotation.</text>
</comment>
<evidence type="ECO:0000256" key="11">
    <source>
        <dbReference type="ARBA" id="ARBA00023204"/>
    </source>
</evidence>
<dbReference type="PANTHER" id="PTHR23389">
    <property type="entry name" value="CHROMOSOME TRANSMISSION FIDELITY FACTOR 18"/>
    <property type="match status" value="1"/>
</dbReference>
<evidence type="ECO:0000256" key="6">
    <source>
        <dbReference type="ARBA" id="ARBA00022723"/>
    </source>
</evidence>
<keyword evidence="9 14" id="KW-0460">Magnesium</keyword>
<comment type="catalytic activity">
    <reaction evidence="12 14 15">
        <text>NAD(+) + (deoxyribonucleotide)n-3'-hydroxyl + 5'-phospho-(deoxyribonucleotide)m = (deoxyribonucleotide)n+m + AMP + beta-nicotinamide D-nucleotide.</text>
        <dbReference type="EC" id="6.5.1.2"/>
    </reaction>
</comment>
<dbReference type="NCBIfam" id="TIGR00575">
    <property type="entry name" value="dnlj"/>
    <property type="match status" value="1"/>
</dbReference>
<keyword evidence="8 14" id="KW-0862">Zinc</keyword>
<keyword evidence="10 14" id="KW-0520">NAD</keyword>
<feature type="binding site" evidence="14">
    <location>
        <position position="308"/>
    </location>
    <ligand>
        <name>NAD(+)</name>
        <dbReference type="ChEBI" id="CHEBI:57540"/>
    </ligand>
</feature>
<dbReference type="SUPFAM" id="SSF52113">
    <property type="entry name" value="BRCT domain"/>
    <property type="match status" value="1"/>
</dbReference>
<dbReference type="SUPFAM" id="SSF56091">
    <property type="entry name" value="DNA ligase/mRNA capping enzyme, catalytic domain"/>
    <property type="match status" value="1"/>
</dbReference>
<dbReference type="GO" id="GO:0046872">
    <property type="term" value="F:metal ion binding"/>
    <property type="evidence" value="ECO:0007669"/>
    <property type="project" value="UniProtKB-KW"/>
</dbReference>
<evidence type="ECO:0000313" key="19">
    <source>
        <dbReference type="Proteomes" id="UP000229893"/>
    </source>
</evidence>
<evidence type="ECO:0000256" key="10">
    <source>
        <dbReference type="ARBA" id="ARBA00023027"/>
    </source>
</evidence>
<keyword evidence="5 14" id="KW-0235">DNA replication</keyword>
<dbReference type="Gene3D" id="3.30.470.30">
    <property type="entry name" value="DNA ligase/mRNA capping enzyme"/>
    <property type="match status" value="1"/>
</dbReference>
<dbReference type="InterPro" id="IPR004150">
    <property type="entry name" value="NAD_DNA_ligase_OB"/>
</dbReference>
<dbReference type="HAMAP" id="MF_01588">
    <property type="entry name" value="DNA_ligase_A"/>
    <property type="match status" value="1"/>
</dbReference>
<dbReference type="SUPFAM" id="SSF47781">
    <property type="entry name" value="RuvA domain 2-like"/>
    <property type="match status" value="1"/>
</dbReference>
<reference evidence="18 19" key="1">
    <citation type="submission" date="2017-09" db="EMBL/GenBank/DDBJ databases">
        <title>Depth-based differentiation of microbial function through sediment-hosted aquifers and enrichment of novel symbionts in the deep terrestrial subsurface.</title>
        <authorList>
            <person name="Probst A.J."/>
            <person name="Ladd B."/>
            <person name="Jarett J.K."/>
            <person name="Geller-Mcgrath D.E."/>
            <person name="Sieber C.M."/>
            <person name="Emerson J.B."/>
            <person name="Anantharaman K."/>
            <person name="Thomas B.C."/>
            <person name="Malmstrom R."/>
            <person name="Stieglmeier M."/>
            <person name="Klingl A."/>
            <person name="Woyke T."/>
            <person name="Ryan C.M."/>
            <person name="Banfield J.F."/>
        </authorList>
    </citation>
    <scope>NUCLEOTIDE SEQUENCE [LARGE SCALE GENOMIC DNA]</scope>
    <source>
        <strain evidence="18">CG11_big_fil_rev_8_21_14_0_20_35_14</strain>
    </source>
</reference>
<dbReference type="SMART" id="SM00532">
    <property type="entry name" value="LIGANc"/>
    <property type="match status" value="1"/>
</dbReference>
<dbReference type="PROSITE" id="PS50172">
    <property type="entry name" value="BRCT"/>
    <property type="match status" value="1"/>
</dbReference>
<dbReference type="EMBL" id="PCWO01000004">
    <property type="protein sequence ID" value="PIR05198.1"/>
    <property type="molecule type" value="Genomic_DNA"/>
</dbReference>
<feature type="binding site" evidence="14">
    <location>
        <position position="114"/>
    </location>
    <ligand>
        <name>NAD(+)</name>
        <dbReference type="ChEBI" id="CHEBI:57540"/>
    </ligand>
</feature>
<dbReference type="PIRSF" id="PIRSF001604">
    <property type="entry name" value="LigA"/>
    <property type="match status" value="1"/>
</dbReference>
<evidence type="ECO:0000256" key="8">
    <source>
        <dbReference type="ARBA" id="ARBA00022833"/>
    </source>
</evidence>
<dbReference type="InterPro" id="IPR033136">
    <property type="entry name" value="DNA_ligase_CS"/>
</dbReference>
<keyword evidence="14" id="KW-0464">Manganese</keyword>
<dbReference type="FunFam" id="2.40.50.140:FF:000012">
    <property type="entry name" value="DNA ligase"/>
    <property type="match status" value="1"/>
</dbReference>
<dbReference type="GO" id="GO:0003911">
    <property type="term" value="F:DNA ligase (NAD+) activity"/>
    <property type="evidence" value="ECO:0007669"/>
    <property type="project" value="UniProtKB-UniRule"/>
</dbReference>
<dbReference type="InterPro" id="IPR001679">
    <property type="entry name" value="DNA_ligase"/>
</dbReference>
<evidence type="ECO:0000256" key="3">
    <source>
        <dbReference type="ARBA" id="ARBA00013308"/>
    </source>
</evidence>
<name>A0A2H0N8I2_9BACT</name>
<dbReference type="Pfam" id="PF00533">
    <property type="entry name" value="BRCT"/>
    <property type="match status" value="1"/>
</dbReference>
<feature type="domain" description="BRCT" evidence="17">
    <location>
        <begin position="586"/>
        <end position="663"/>
    </location>
</feature>
<keyword evidence="7 14" id="KW-0227">DNA damage</keyword>
<dbReference type="PROSITE" id="PS01056">
    <property type="entry name" value="DNA_LIGASE_N2"/>
    <property type="match status" value="1"/>
</dbReference>
<evidence type="ECO:0000313" key="18">
    <source>
        <dbReference type="EMBL" id="PIR05198.1"/>
    </source>
</evidence>
<feature type="binding site" evidence="14">
    <location>
        <begin position="83"/>
        <end position="84"/>
    </location>
    <ligand>
        <name>NAD(+)</name>
        <dbReference type="ChEBI" id="CHEBI:57540"/>
    </ligand>
</feature>
<dbReference type="PROSITE" id="PS01055">
    <property type="entry name" value="DNA_LIGASE_N1"/>
    <property type="match status" value="1"/>
</dbReference>
<comment type="caution">
    <text evidence="18">The sequence shown here is derived from an EMBL/GenBank/DDBJ whole genome shotgun (WGS) entry which is preliminary data.</text>
</comment>
<evidence type="ECO:0000256" key="12">
    <source>
        <dbReference type="ARBA" id="ARBA00034005"/>
    </source>
</evidence>
<evidence type="ECO:0000256" key="13">
    <source>
        <dbReference type="ARBA" id="ARBA00060881"/>
    </source>
</evidence>
<feature type="binding site" evidence="14">
    <location>
        <position position="171"/>
    </location>
    <ligand>
        <name>NAD(+)</name>
        <dbReference type="ChEBI" id="CHEBI:57540"/>
    </ligand>
</feature>
<accession>A0A2H0N8I2</accession>
<dbReference type="CDD" id="cd00114">
    <property type="entry name" value="LIGANc"/>
    <property type="match status" value="1"/>
</dbReference>
<feature type="coiled-coil region" evidence="16">
    <location>
        <begin position="30"/>
        <end position="57"/>
    </location>
</feature>